<dbReference type="PATRIC" id="fig|451.8.peg.2858"/>
<dbReference type="Gene3D" id="3.40.190.10">
    <property type="entry name" value="Periplasmic binding protein-like II"/>
    <property type="match status" value="2"/>
</dbReference>
<proteinExistence type="inferred from homology"/>
<dbReference type="Proteomes" id="UP000182998">
    <property type="component" value="Unassembled WGS sequence"/>
</dbReference>
<evidence type="ECO:0000256" key="4">
    <source>
        <dbReference type="RuleBase" id="RU003744"/>
    </source>
</evidence>
<accession>A0A098GGQ6</accession>
<dbReference type="EMBL" id="FMVN01000005">
    <property type="protein sequence ID" value="SCY19899.1"/>
    <property type="molecule type" value="Genomic_DNA"/>
</dbReference>
<keyword evidence="3" id="KW-0732">Signal</keyword>
<dbReference type="STRING" id="451.B6N58_04165"/>
<dbReference type="InterPro" id="IPR001320">
    <property type="entry name" value="Iontro_rcpt_C"/>
</dbReference>
<dbReference type="GO" id="GO:0016020">
    <property type="term" value="C:membrane"/>
    <property type="evidence" value="ECO:0007669"/>
    <property type="project" value="InterPro"/>
</dbReference>
<feature type="domain" description="Ionotropic glutamate receptor C-terminal" evidence="6">
    <location>
        <begin position="37"/>
        <end position="260"/>
    </location>
</feature>
<sequence length="260" mass="29254">MRSYMKIFLPIAILLLIIFSKAIQADEASFNTLQPGKLIVATYFTNPPFEFLKHDKQVGFEVDLIKEIAKRLNLQLEFKNTQWEIIINDLRANHYDLIMGAITITTEREKLISFSNPYMTTTLSLIINAQKKPQVKSLNDLKNLIVGVQAATTDFDIAKQMKEKGAIQGIKIYPFIDFNSAISDLVAGKIGAVMKVFPVAYYYVQQHPELKILAAIPNAPQPLGFGINKKNTGLVFAVNTAQAAMKTDGTYNKIYQKWFG</sequence>
<dbReference type="InterPro" id="IPR018313">
    <property type="entry name" value="SBP_3_CS"/>
</dbReference>
<evidence type="ECO:0000256" key="2">
    <source>
        <dbReference type="ARBA" id="ARBA00010333"/>
    </source>
</evidence>
<evidence type="ECO:0000313" key="7">
    <source>
        <dbReference type="EMBL" id="CEG61668.1"/>
    </source>
</evidence>
<dbReference type="Proteomes" id="UP000032414">
    <property type="component" value="Chromosome I"/>
</dbReference>
<keyword evidence="10" id="KW-1185">Reference proteome</keyword>
<dbReference type="PROSITE" id="PS01039">
    <property type="entry name" value="SBP_BACTERIAL_3"/>
    <property type="match status" value="1"/>
</dbReference>
<evidence type="ECO:0000256" key="1">
    <source>
        <dbReference type="ARBA" id="ARBA00004196"/>
    </source>
</evidence>
<dbReference type="GO" id="GO:0030313">
    <property type="term" value="C:cell envelope"/>
    <property type="evidence" value="ECO:0007669"/>
    <property type="project" value="UniProtKB-SubCell"/>
</dbReference>
<dbReference type="PANTHER" id="PTHR35936">
    <property type="entry name" value="MEMBRANE-BOUND LYTIC MUREIN TRANSGLYCOSYLASE F"/>
    <property type="match status" value="1"/>
</dbReference>
<dbReference type="OrthoDB" id="9768183at2"/>
<reference evidence="8 10" key="3">
    <citation type="submission" date="2016-10" db="EMBL/GenBank/DDBJ databases">
        <authorList>
            <person name="Varghese N."/>
            <person name="Submissions S."/>
        </authorList>
    </citation>
    <scope>NUCLEOTIDE SEQUENCE [LARGE SCALE GENOMIC DNA]</scope>
    <source>
        <strain evidence="8 10">ATCC 33218</strain>
    </source>
</reference>
<evidence type="ECO:0000259" key="5">
    <source>
        <dbReference type="SMART" id="SM00062"/>
    </source>
</evidence>
<protein>
    <submittedName>
        <fullName evidence="7">Glutamine ABC transporter, periplasmic glutamine-binding protein</fullName>
    </submittedName>
    <submittedName>
        <fullName evidence="8">Polar amino acid transport system substrate-binding protein</fullName>
    </submittedName>
</protein>
<evidence type="ECO:0000313" key="10">
    <source>
        <dbReference type="Proteomes" id="UP000182998"/>
    </source>
</evidence>
<dbReference type="GO" id="GO:0015276">
    <property type="term" value="F:ligand-gated monoatomic ion channel activity"/>
    <property type="evidence" value="ECO:0007669"/>
    <property type="project" value="InterPro"/>
</dbReference>
<dbReference type="AlphaFoldDB" id="A0A098GGQ6"/>
<dbReference type="InterPro" id="IPR001638">
    <property type="entry name" value="Solute-binding_3/MltF_N"/>
</dbReference>
<dbReference type="HOGENOM" id="CLU_019602_18_2_6"/>
<feature type="domain" description="Solute-binding protein family 3/N-terminal" evidence="5">
    <location>
        <begin position="37"/>
        <end position="260"/>
    </location>
</feature>
<dbReference type="EMBL" id="LN614830">
    <property type="protein sequence ID" value="CEG61668.1"/>
    <property type="molecule type" value="Genomic_DNA"/>
</dbReference>
<dbReference type="SMART" id="SM00079">
    <property type="entry name" value="PBPe"/>
    <property type="match status" value="1"/>
</dbReference>
<dbReference type="SMART" id="SM00062">
    <property type="entry name" value="PBPb"/>
    <property type="match status" value="1"/>
</dbReference>
<dbReference type="Pfam" id="PF00497">
    <property type="entry name" value="SBP_bac_3"/>
    <property type="match status" value="1"/>
</dbReference>
<dbReference type="SUPFAM" id="SSF53850">
    <property type="entry name" value="Periplasmic binding protein-like II"/>
    <property type="match status" value="1"/>
</dbReference>
<dbReference type="KEGG" id="tmc:LMI_2400"/>
<dbReference type="CDD" id="cd13530">
    <property type="entry name" value="PBP2_peptides_like"/>
    <property type="match status" value="1"/>
</dbReference>
<name>A0A098GGQ6_LEGMI</name>
<comment type="similarity">
    <text evidence="2 4">Belongs to the bacterial solute-binding protein 3 family.</text>
</comment>
<dbReference type="RefSeq" id="WP_045099870.1">
    <property type="nucleotide sequence ID" value="NZ_CP020614.1"/>
</dbReference>
<evidence type="ECO:0000313" key="8">
    <source>
        <dbReference type="EMBL" id="SCY19899.1"/>
    </source>
</evidence>
<evidence type="ECO:0000256" key="3">
    <source>
        <dbReference type="ARBA" id="ARBA00022729"/>
    </source>
</evidence>
<evidence type="ECO:0000259" key="6">
    <source>
        <dbReference type="SMART" id="SM00079"/>
    </source>
</evidence>
<organism evidence="7 9">
    <name type="scientific">Legionella micdadei</name>
    <name type="common">Tatlockia micdadei</name>
    <dbReference type="NCBI Taxonomy" id="451"/>
    <lineage>
        <taxon>Bacteria</taxon>
        <taxon>Pseudomonadati</taxon>
        <taxon>Pseudomonadota</taxon>
        <taxon>Gammaproteobacteria</taxon>
        <taxon>Legionellales</taxon>
        <taxon>Legionellaceae</taxon>
        <taxon>Legionella</taxon>
    </lineage>
</organism>
<dbReference type="PANTHER" id="PTHR35936:SF38">
    <property type="entry name" value="GLUTAMINE-BINDING PERIPLASMIC PROTEIN"/>
    <property type="match status" value="1"/>
</dbReference>
<comment type="subcellular location">
    <subcellularLocation>
        <location evidence="1">Cell envelope</location>
    </subcellularLocation>
</comment>
<evidence type="ECO:0000313" key="9">
    <source>
        <dbReference type="Proteomes" id="UP000032414"/>
    </source>
</evidence>
<gene>
    <name evidence="7" type="ORF">LMI_2400</name>
    <name evidence="8" type="ORF">SAMN02982997_01046</name>
</gene>
<reference evidence="9" key="2">
    <citation type="submission" date="2014-09" db="EMBL/GenBank/DDBJ databases">
        <authorList>
            <person name="Gomez-Valero L."/>
        </authorList>
    </citation>
    <scope>NUCLEOTIDE SEQUENCE [LARGE SCALE GENOMIC DNA]</scope>
    <source>
        <strain evidence="9">ATCC33218</strain>
    </source>
</reference>
<reference evidence="7" key="1">
    <citation type="submission" date="2014-09" db="EMBL/GenBank/DDBJ databases">
        <authorList>
            <person name="GOMEZ-VALERO Laura"/>
        </authorList>
    </citation>
    <scope>NUCLEOTIDE SEQUENCE</scope>
    <source>
        <strain evidence="7">ATCC33218</strain>
    </source>
</reference>